<evidence type="ECO:0000256" key="1">
    <source>
        <dbReference type="ARBA" id="ARBA00004160"/>
    </source>
</evidence>
<evidence type="ECO:0000256" key="10">
    <source>
        <dbReference type="ARBA" id="ARBA00023180"/>
    </source>
</evidence>
<feature type="binding site" evidence="12">
    <location>
        <position position="200"/>
    </location>
    <ligand>
        <name>Cu(2+)</name>
        <dbReference type="ChEBI" id="CHEBI:29036"/>
        <label>1</label>
        <note>catalytic</note>
    </ligand>
</feature>
<feature type="domain" description="Copper type II ascorbate-dependent monooxygenase N-terminal" evidence="15">
    <location>
        <begin position="77"/>
        <end position="154"/>
    </location>
</feature>
<dbReference type="PROSITE" id="PS00084">
    <property type="entry name" value="CU2_MONOOXYGENASE_1"/>
    <property type="match status" value="1"/>
</dbReference>
<reference evidence="17" key="2">
    <citation type="submission" date="2025-09" db="UniProtKB">
        <authorList>
            <consortium name="Ensembl"/>
        </authorList>
    </citation>
    <scope>IDENTIFICATION</scope>
</reference>
<dbReference type="InterPro" id="IPR036939">
    <property type="entry name" value="Cu2_ascorb_mOase_N_sf"/>
</dbReference>
<dbReference type="InterPro" id="IPR014784">
    <property type="entry name" value="Cu2_ascorb_mOase-like_C"/>
</dbReference>
<evidence type="ECO:0000259" key="15">
    <source>
        <dbReference type="Pfam" id="PF01082"/>
    </source>
</evidence>
<dbReference type="AlphaFoldDB" id="A0A3B5MQH8"/>
<dbReference type="Pfam" id="PF01082">
    <property type="entry name" value="Cu2_monooxygen"/>
    <property type="match status" value="1"/>
</dbReference>
<feature type="signal peptide" evidence="14">
    <location>
        <begin position="1"/>
        <end position="16"/>
    </location>
</feature>
<evidence type="ECO:0000256" key="7">
    <source>
        <dbReference type="ARBA" id="ARBA00023008"/>
    </source>
</evidence>
<dbReference type="PANTHER" id="PTHR10680">
    <property type="entry name" value="PEPTIDYL-GLYCINE ALPHA-AMIDATING MONOOXYGENASE"/>
    <property type="match status" value="1"/>
</dbReference>
<feature type="domain" description="Copper type II ascorbate-dependent monooxygenase C-terminal" evidence="16">
    <location>
        <begin position="159"/>
        <end position="303"/>
    </location>
</feature>
<comment type="catalytic activity">
    <reaction evidence="11">
        <text>a [peptide]-C-terminal glycine + 2 L-ascorbate + O2 = a [peptide]-C-terminal (2S)-2-hydroxyglycine + 2 monodehydro-L-ascorbate radical + H2O</text>
        <dbReference type="Rhea" id="RHEA:21452"/>
        <dbReference type="Rhea" id="RHEA-COMP:13486"/>
        <dbReference type="Rhea" id="RHEA-COMP:15321"/>
        <dbReference type="ChEBI" id="CHEBI:15377"/>
        <dbReference type="ChEBI" id="CHEBI:15379"/>
        <dbReference type="ChEBI" id="CHEBI:38290"/>
        <dbReference type="ChEBI" id="CHEBI:59513"/>
        <dbReference type="ChEBI" id="CHEBI:137000"/>
        <dbReference type="ChEBI" id="CHEBI:142768"/>
        <dbReference type="EC" id="1.14.17.3"/>
    </reaction>
</comment>
<dbReference type="Gene3D" id="2.60.120.230">
    <property type="match status" value="1"/>
</dbReference>
<dbReference type="PRINTS" id="PR00790">
    <property type="entry name" value="PAMONOXGNASE"/>
</dbReference>
<proteinExistence type="predicted"/>
<keyword evidence="3 12" id="KW-0479">Metal-binding</keyword>
<keyword evidence="4 14" id="KW-0732">Signal</keyword>
<accession>A0A3B5MQH8</accession>
<dbReference type="GO" id="GO:0005507">
    <property type="term" value="F:copper ion binding"/>
    <property type="evidence" value="ECO:0007669"/>
    <property type="project" value="InterPro"/>
</dbReference>
<evidence type="ECO:0000256" key="8">
    <source>
        <dbReference type="ARBA" id="ARBA00023033"/>
    </source>
</evidence>
<dbReference type="EC" id="1.14.17.3" evidence="2"/>
<feature type="chain" id="PRO_5017421026" description="peptidylglycine monooxygenase" evidence="14">
    <location>
        <begin position="17"/>
        <end position="420"/>
    </location>
</feature>
<dbReference type="Proteomes" id="UP000261380">
    <property type="component" value="Unplaced"/>
</dbReference>
<evidence type="ECO:0000256" key="9">
    <source>
        <dbReference type="ARBA" id="ARBA00023157"/>
    </source>
</evidence>
<dbReference type="GO" id="GO:0005576">
    <property type="term" value="C:extracellular region"/>
    <property type="evidence" value="ECO:0007669"/>
    <property type="project" value="TreeGrafter"/>
</dbReference>
<dbReference type="GO" id="GO:0006518">
    <property type="term" value="P:peptide metabolic process"/>
    <property type="evidence" value="ECO:0007669"/>
    <property type="project" value="InterPro"/>
</dbReference>
<evidence type="ECO:0000259" key="16">
    <source>
        <dbReference type="Pfam" id="PF03712"/>
    </source>
</evidence>
<sequence>MLVMECMLLSFLRVWEDVLNPSDCVSRVRPPQLFNSQNFTVDLRMPGVLPTEVSLFIFYYPKSTHSVFPPSVDFLPHASMDTVHHMLLFGCQTPVSTSSYWDCGSVQGTCEDESSIMYAWARNAPPTKLPKDVGFKVGRNSGMSYFVLQIHYGDVSPFIAGIYLLMSVDTVILPGKKVTNADVACDYDSYPIYPFAFRTHTHSLGKVVSGYRIRDGKWSLIGRQSPQLPQAFYPANKDVTVRYGDTLAARCVFSGEGRISKTYIGGTSNDEMCNFYMMYYMDSKHAVPFMSCMETGSKELFRHIPAEANVPIAVSPGHMHAMMPMGNATGGHGPLSINSHLEQVSAWPQSSLQLGQVSGLALDSDSNLVIFHRGDHHWGADSFNSQARYQQRSLGPIQQSTILVVDPANGRILKASGRNM</sequence>
<evidence type="ECO:0000256" key="6">
    <source>
        <dbReference type="ARBA" id="ARBA00023002"/>
    </source>
</evidence>
<reference evidence="17" key="1">
    <citation type="submission" date="2025-08" db="UniProtKB">
        <authorList>
            <consortium name="Ensembl"/>
        </authorList>
    </citation>
    <scope>IDENTIFICATION</scope>
</reference>
<evidence type="ECO:0000313" key="18">
    <source>
        <dbReference type="Proteomes" id="UP000261380"/>
    </source>
</evidence>
<evidence type="ECO:0000256" key="5">
    <source>
        <dbReference type="ARBA" id="ARBA00022833"/>
    </source>
</evidence>
<keyword evidence="5" id="KW-0862">Zinc</keyword>
<comment type="cofactor">
    <cofactor evidence="12">
        <name>Cu(2+)</name>
        <dbReference type="ChEBI" id="CHEBI:29036"/>
    </cofactor>
    <text evidence="12">Binds 2 Cu(2+) ions per subunit.</text>
</comment>
<organism evidence="17 18">
    <name type="scientific">Xiphophorus couchianus</name>
    <name type="common">Monterrey platyfish</name>
    <dbReference type="NCBI Taxonomy" id="32473"/>
    <lineage>
        <taxon>Eukaryota</taxon>
        <taxon>Metazoa</taxon>
        <taxon>Chordata</taxon>
        <taxon>Craniata</taxon>
        <taxon>Vertebrata</taxon>
        <taxon>Euteleostomi</taxon>
        <taxon>Actinopterygii</taxon>
        <taxon>Neopterygii</taxon>
        <taxon>Teleostei</taxon>
        <taxon>Neoteleostei</taxon>
        <taxon>Acanthomorphata</taxon>
        <taxon>Ovalentaria</taxon>
        <taxon>Atherinomorphae</taxon>
        <taxon>Cyprinodontiformes</taxon>
        <taxon>Poeciliidae</taxon>
        <taxon>Poeciliinae</taxon>
        <taxon>Xiphophorus</taxon>
    </lineage>
</organism>
<dbReference type="Gene3D" id="2.60.120.310">
    <property type="entry name" value="Copper type II, ascorbate-dependent monooxygenase, N-terminal domain"/>
    <property type="match status" value="1"/>
</dbReference>
<evidence type="ECO:0000256" key="13">
    <source>
        <dbReference type="PIRSR" id="PIRSR600720-3"/>
    </source>
</evidence>
<evidence type="ECO:0000256" key="2">
    <source>
        <dbReference type="ARBA" id="ARBA00012689"/>
    </source>
</evidence>
<comment type="subcellular location">
    <subcellularLocation>
        <location evidence="1">Cytoplasmic vesicle</location>
        <location evidence="1">Secretory vesicle membrane</location>
        <topology evidence="1">Single-pass membrane protein</topology>
    </subcellularLocation>
</comment>
<evidence type="ECO:0000313" key="17">
    <source>
        <dbReference type="Ensembl" id="ENSXCOP00000021744.1"/>
    </source>
</evidence>
<feature type="disulfide bond" evidence="13">
    <location>
        <begin position="185"/>
        <end position="292"/>
    </location>
</feature>
<feature type="binding site" evidence="12">
    <location>
        <position position="85"/>
    </location>
    <ligand>
        <name>Cu(2+)</name>
        <dbReference type="ChEBI" id="CHEBI:29036"/>
        <label>1</label>
        <note>catalytic</note>
    </ligand>
</feature>
<evidence type="ECO:0000256" key="14">
    <source>
        <dbReference type="SAM" id="SignalP"/>
    </source>
</evidence>
<keyword evidence="8" id="KW-0503">Monooxygenase</keyword>
<keyword evidence="10" id="KW-0325">Glycoprotein</keyword>
<dbReference type="Ensembl" id="ENSXCOT00000022008.1">
    <property type="protein sequence ID" value="ENSXCOP00000021744.1"/>
    <property type="gene ID" value="ENSXCOG00000016255.1"/>
</dbReference>
<feature type="binding site" evidence="12">
    <location>
        <position position="84"/>
    </location>
    <ligand>
        <name>Cu(2+)</name>
        <dbReference type="ChEBI" id="CHEBI:29036"/>
        <label>1</label>
        <note>catalytic</note>
    </ligand>
</feature>
<keyword evidence="6" id="KW-0560">Oxidoreductase</keyword>
<keyword evidence="9 13" id="KW-1015">Disulfide bond</keyword>
<keyword evidence="18" id="KW-1185">Reference proteome</keyword>
<dbReference type="InterPro" id="IPR008977">
    <property type="entry name" value="PHM/PNGase_F_dom_sf"/>
</dbReference>
<dbReference type="GeneTree" id="ENSGT00940000156369"/>
<dbReference type="InterPro" id="IPR020611">
    <property type="entry name" value="Cu2_ascorb_mOase_CS-1"/>
</dbReference>
<feature type="binding site" evidence="12">
    <location>
        <position position="272"/>
    </location>
    <ligand>
        <name>Cu(2+)</name>
        <dbReference type="ChEBI" id="CHEBI:29036"/>
        <label>1</label>
        <note>catalytic</note>
    </ligand>
</feature>
<evidence type="ECO:0000256" key="12">
    <source>
        <dbReference type="PIRSR" id="PIRSR600720-2"/>
    </source>
</evidence>
<dbReference type="InterPro" id="IPR000720">
    <property type="entry name" value="PHM/PAL"/>
</dbReference>
<evidence type="ECO:0000256" key="3">
    <source>
        <dbReference type="ARBA" id="ARBA00022723"/>
    </source>
</evidence>
<dbReference type="GO" id="GO:0030658">
    <property type="term" value="C:transport vesicle membrane"/>
    <property type="evidence" value="ECO:0007669"/>
    <property type="project" value="UniProtKB-SubCell"/>
</dbReference>
<dbReference type="InterPro" id="IPR000323">
    <property type="entry name" value="Cu2_ascorb_mOase_N"/>
</dbReference>
<protein>
    <recommendedName>
        <fullName evidence="2">peptidylglycine monooxygenase</fullName>
        <ecNumber evidence="2">1.14.17.3</ecNumber>
    </recommendedName>
</protein>
<dbReference type="SUPFAM" id="SSF49742">
    <property type="entry name" value="PHM/PNGase F"/>
    <property type="match status" value="2"/>
</dbReference>
<dbReference type="Gene3D" id="2.120.10.30">
    <property type="entry name" value="TolB, C-terminal domain"/>
    <property type="match status" value="1"/>
</dbReference>
<name>A0A3B5MQH8_9TELE</name>
<dbReference type="Pfam" id="PF03712">
    <property type="entry name" value="Cu2_monoox_C"/>
    <property type="match status" value="1"/>
</dbReference>
<dbReference type="InterPro" id="IPR024548">
    <property type="entry name" value="Cu2_monoox_C"/>
</dbReference>
<feature type="disulfide bond" evidence="13">
    <location>
        <begin position="251"/>
        <end position="273"/>
    </location>
</feature>
<dbReference type="PANTHER" id="PTHR10680:SF14">
    <property type="entry name" value="PEPTIDYL-GLYCINE ALPHA-AMIDATING MONOOXYGENASE"/>
    <property type="match status" value="1"/>
</dbReference>
<feature type="binding site" evidence="12">
    <location>
        <position position="151"/>
    </location>
    <ligand>
        <name>Cu(2+)</name>
        <dbReference type="ChEBI" id="CHEBI:29036"/>
        <label>1</label>
        <note>catalytic</note>
    </ligand>
</feature>
<dbReference type="GO" id="GO:0004504">
    <property type="term" value="F:peptidylglycine monooxygenase activity"/>
    <property type="evidence" value="ECO:0007669"/>
    <property type="project" value="UniProtKB-EC"/>
</dbReference>
<evidence type="ECO:0000256" key="11">
    <source>
        <dbReference type="ARBA" id="ARBA00048431"/>
    </source>
</evidence>
<feature type="binding site" evidence="12">
    <location>
        <position position="202"/>
    </location>
    <ligand>
        <name>Cu(2+)</name>
        <dbReference type="ChEBI" id="CHEBI:29036"/>
        <label>1</label>
        <note>catalytic</note>
    </ligand>
</feature>
<evidence type="ECO:0000256" key="4">
    <source>
        <dbReference type="ARBA" id="ARBA00022729"/>
    </source>
</evidence>
<dbReference type="FunFam" id="2.60.120.230:FF:000002">
    <property type="entry name" value="Peptidyl-glycine alpha-amidating monooxygenase B"/>
    <property type="match status" value="1"/>
</dbReference>
<dbReference type="InterPro" id="IPR011042">
    <property type="entry name" value="6-blade_b-propeller_TolB-like"/>
</dbReference>
<feature type="disulfide bond" evidence="13">
    <location>
        <begin position="91"/>
        <end position="110"/>
    </location>
</feature>
<keyword evidence="7 12" id="KW-0186">Copper</keyword>